<feature type="chain" id="PRO_5014520620" description="PsiF repeat-containing protein" evidence="2">
    <location>
        <begin position="22"/>
        <end position="73"/>
    </location>
</feature>
<keyword evidence="2" id="KW-0732">Signal</keyword>
<feature type="region of interest" description="Disordered" evidence="1">
    <location>
        <begin position="39"/>
        <end position="73"/>
    </location>
</feature>
<organism evidence="3 5">
    <name type="scientific">Bosea thiooxidans</name>
    <dbReference type="NCBI Taxonomy" id="53254"/>
    <lineage>
        <taxon>Bacteria</taxon>
        <taxon>Pseudomonadati</taxon>
        <taxon>Pseudomonadota</taxon>
        <taxon>Alphaproteobacteria</taxon>
        <taxon>Hyphomicrobiales</taxon>
        <taxon>Boseaceae</taxon>
        <taxon>Bosea</taxon>
    </lineage>
</organism>
<evidence type="ECO:0000313" key="5">
    <source>
        <dbReference type="Proteomes" id="UP000051562"/>
    </source>
</evidence>
<evidence type="ECO:0000256" key="2">
    <source>
        <dbReference type="SAM" id="SignalP"/>
    </source>
</evidence>
<reference evidence="3 5" key="1">
    <citation type="submission" date="2015-10" db="EMBL/GenBank/DDBJ databases">
        <title>Draft genome of Bosea thiooxidans.</title>
        <authorList>
            <person name="Wang X."/>
        </authorList>
    </citation>
    <scope>NUCLEOTIDE SEQUENCE [LARGE SCALE GENOMIC DNA]</scope>
    <source>
        <strain evidence="3 5">CGMCC 9174</strain>
    </source>
</reference>
<keyword evidence="5" id="KW-1185">Reference proteome</keyword>
<sequence length="73" mass="8258">MPLKLVLAVATLAFLPLPAEAQQKGGSDSVRDACQEEANQVIKKDRTSRLDMEQRRELRREYAKNCRQKAKTG</sequence>
<dbReference type="AlphaFoldDB" id="A0A0Q3SWR1"/>
<accession>A0A0Q3SWR1</accession>
<evidence type="ECO:0000313" key="4">
    <source>
        <dbReference type="EMBL" id="SKB34979.1"/>
    </source>
</evidence>
<name>A0A0Q3SWR1_9HYPH</name>
<protein>
    <recommendedName>
        <fullName evidence="7">PsiF repeat-containing protein</fullName>
    </recommendedName>
</protein>
<evidence type="ECO:0000256" key="1">
    <source>
        <dbReference type="SAM" id="MobiDB-lite"/>
    </source>
</evidence>
<gene>
    <name evidence="3" type="ORF">ARD30_05085</name>
    <name evidence="4" type="ORF">SAMN05660750_00246</name>
</gene>
<dbReference type="Proteomes" id="UP000051562">
    <property type="component" value="Unassembled WGS sequence"/>
</dbReference>
<feature type="signal peptide" evidence="2">
    <location>
        <begin position="1"/>
        <end position="21"/>
    </location>
</feature>
<feature type="compositionally biased region" description="Basic and acidic residues" evidence="1">
    <location>
        <begin position="42"/>
        <end position="64"/>
    </location>
</feature>
<reference evidence="4 6" key="2">
    <citation type="submission" date="2017-02" db="EMBL/GenBank/DDBJ databases">
        <authorList>
            <person name="Peterson S.W."/>
        </authorList>
    </citation>
    <scope>NUCLEOTIDE SEQUENCE [LARGE SCALE GENOMIC DNA]</scope>
    <source>
        <strain evidence="4 6">DSM 9653</strain>
    </source>
</reference>
<dbReference type="EMBL" id="LMAR01000045">
    <property type="protein sequence ID" value="KQK29730.1"/>
    <property type="molecule type" value="Genomic_DNA"/>
</dbReference>
<evidence type="ECO:0000313" key="3">
    <source>
        <dbReference type="EMBL" id="KQK29730.1"/>
    </source>
</evidence>
<dbReference type="Proteomes" id="UP000190130">
    <property type="component" value="Unassembled WGS sequence"/>
</dbReference>
<proteinExistence type="predicted"/>
<evidence type="ECO:0000313" key="6">
    <source>
        <dbReference type="Proteomes" id="UP000190130"/>
    </source>
</evidence>
<dbReference type="EMBL" id="FUYX01000001">
    <property type="protein sequence ID" value="SKB34979.1"/>
    <property type="molecule type" value="Genomic_DNA"/>
</dbReference>
<evidence type="ECO:0008006" key="7">
    <source>
        <dbReference type="Google" id="ProtNLM"/>
    </source>
</evidence>